<evidence type="ECO:0000313" key="1">
    <source>
        <dbReference type="EMBL" id="TFY69117.1"/>
    </source>
</evidence>
<accession>A0A4Y9Z509</accession>
<reference evidence="1 2" key="1">
    <citation type="submission" date="2019-02" db="EMBL/GenBank/DDBJ databases">
        <title>Genome sequencing of the rare red list fungi Dentipellis fragilis.</title>
        <authorList>
            <person name="Buettner E."/>
            <person name="Kellner H."/>
        </authorList>
    </citation>
    <scope>NUCLEOTIDE SEQUENCE [LARGE SCALE GENOMIC DNA]</scope>
    <source>
        <strain evidence="1 2">DSM 105465</strain>
    </source>
</reference>
<proteinExistence type="predicted"/>
<dbReference type="EMBL" id="SEOQ01000145">
    <property type="protein sequence ID" value="TFY69117.1"/>
    <property type="molecule type" value="Genomic_DNA"/>
</dbReference>
<name>A0A4Y9Z509_9AGAM</name>
<evidence type="ECO:0000313" key="2">
    <source>
        <dbReference type="Proteomes" id="UP000298327"/>
    </source>
</evidence>
<dbReference type="AlphaFoldDB" id="A0A4Y9Z509"/>
<gene>
    <name evidence="1" type="ORF">EVG20_g3292</name>
</gene>
<dbReference type="Proteomes" id="UP000298327">
    <property type="component" value="Unassembled WGS sequence"/>
</dbReference>
<protein>
    <submittedName>
        <fullName evidence="1">Uncharacterized protein</fullName>
    </submittedName>
</protein>
<comment type="caution">
    <text evidence="1">The sequence shown here is derived from an EMBL/GenBank/DDBJ whole genome shotgun (WGS) entry which is preliminary data.</text>
</comment>
<organism evidence="1 2">
    <name type="scientific">Dentipellis fragilis</name>
    <dbReference type="NCBI Taxonomy" id="205917"/>
    <lineage>
        <taxon>Eukaryota</taxon>
        <taxon>Fungi</taxon>
        <taxon>Dikarya</taxon>
        <taxon>Basidiomycota</taxon>
        <taxon>Agaricomycotina</taxon>
        <taxon>Agaricomycetes</taxon>
        <taxon>Russulales</taxon>
        <taxon>Hericiaceae</taxon>
        <taxon>Dentipellis</taxon>
    </lineage>
</organism>
<sequence length="135" mass="14628">MTETRSSSTAAAAVPIHHNRPASFPFCLMYTLSFGKPEQAQTWIRSVCMFIPCAAAQPLLSFGLQQFGIIPPRAVLSMPARSLLRAASLRSLWFLSIAALHKGPYRRMVHGDPAPQALTPSRLIKPSVTAALGLS</sequence>
<keyword evidence="2" id="KW-1185">Reference proteome</keyword>